<evidence type="ECO:0000313" key="5">
    <source>
        <dbReference type="EMBL" id="TGO59497.1"/>
    </source>
</evidence>
<feature type="region of interest" description="Disordered" evidence="4">
    <location>
        <begin position="358"/>
        <end position="377"/>
    </location>
</feature>
<reference evidence="5 6" key="1">
    <citation type="submission" date="2017-12" db="EMBL/GenBank/DDBJ databases">
        <title>Comparative genomics of Botrytis spp.</title>
        <authorList>
            <person name="Valero-Jimenez C.A."/>
            <person name="Tapia P."/>
            <person name="Veloso J."/>
            <person name="Silva-Moreno E."/>
            <person name="Staats M."/>
            <person name="Valdes J.H."/>
            <person name="Van Kan J.A.L."/>
        </authorList>
    </citation>
    <scope>NUCLEOTIDE SEQUENCE [LARGE SCALE GENOMIC DNA]</scope>
    <source>
        <strain evidence="5 6">MUCL2120</strain>
    </source>
</reference>
<dbReference type="EMBL" id="PQXJ01000161">
    <property type="protein sequence ID" value="TGO59497.1"/>
    <property type="molecule type" value="Genomic_DNA"/>
</dbReference>
<dbReference type="Pfam" id="PF12796">
    <property type="entry name" value="Ank_2"/>
    <property type="match status" value="2"/>
</dbReference>
<proteinExistence type="predicted"/>
<evidence type="ECO:0000256" key="1">
    <source>
        <dbReference type="ARBA" id="ARBA00022737"/>
    </source>
</evidence>
<gene>
    <name evidence="5" type="ORF">BOTNAR_0161g00080</name>
</gene>
<dbReference type="GO" id="GO:0005737">
    <property type="term" value="C:cytoplasm"/>
    <property type="evidence" value="ECO:0007669"/>
    <property type="project" value="TreeGrafter"/>
</dbReference>
<dbReference type="Proteomes" id="UP000297452">
    <property type="component" value="Unassembled WGS sequence"/>
</dbReference>
<dbReference type="PROSITE" id="PS50088">
    <property type="entry name" value="ANK_REPEAT"/>
    <property type="match status" value="2"/>
</dbReference>
<evidence type="ECO:0000256" key="4">
    <source>
        <dbReference type="SAM" id="MobiDB-lite"/>
    </source>
</evidence>
<accession>A0A4Z1IS48</accession>
<feature type="region of interest" description="Disordered" evidence="4">
    <location>
        <begin position="300"/>
        <end position="340"/>
    </location>
</feature>
<dbReference type="SMART" id="SM00248">
    <property type="entry name" value="ANK"/>
    <property type="match status" value="2"/>
</dbReference>
<feature type="compositionally biased region" description="Low complexity" evidence="4">
    <location>
        <begin position="260"/>
        <end position="271"/>
    </location>
</feature>
<dbReference type="PANTHER" id="PTHR23206">
    <property type="entry name" value="MASK PROTEIN"/>
    <property type="match status" value="1"/>
</dbReference>
<feature type="repeat" description="ANK" evidence="3">
    <location>
        <begin position="462"/>
        <end position="494"/>
    </location>
</feature>
<comment type="caution">
    <text evidence="5">The sequence shown here is derived from an EMBL/GenBank/DDBJ whole genome shotgun (WGS) entry which is preliminary data.</text>
</comment>
<dbReference type="PROSITE" id="PS50297">
    <property type="entry name" value="ANK_REP_REGION"/>
    <property type="match status" value="2"/>
</dbReference>
<dbReference type="OrthoDB" id="20872at2759"/>
<protein>
    <submittedName>
        <fullName evidence="5">Uncharacterized protein</fullName>
    </submittedName>
</protein>
<dbReference type="SUPFAM" id="SSF48403">
    <property type="entry name" value="Ankyrin repeat"/>
    <property type="match status" value="1"/>
</dbReference>
<dbReference type="PANTHER" id="PTHR23206:SF7">
    <property type="entry name" value="PROTEIN KINASE DOMAIN-CONTAINING PROTEIN"/>
    <property type="match status" value="1"/>
</dbReference>
<feature type="repeat" description="ANK" evidence="3">
    <location>
        <begin position="429"/>
        <end position="461"/>
    </location>
</feature>
<name>A0A4Z1IS48_9HELO</name>
<keyword evidence="6" id="KW-1185">Reference proteome</keyword>
<evidence type="ECO:0000256" key="3">
    <source>
        <dbReference type="PROSITE-ProRule" id="PRU00023"/>
    </source>
</evidence>
<dbReference type="InterPro" id="IPR036770">
    <property type="entry name" value="Ankyrin_rpt-contain_sf"/>
</dbReference>
<feature type="region of interest" description="Disordered" evidence="4">
    <location>
        <begin position="249"/>
        <end position="282"/>
    </location>
</feature>
<dbReference type="InterPro" id="IPR002110">
    <property type="entry name" value="Ankyrin_rpt"/>
</dbReference>
<keyword evidence="1" id="KW-0677">Repeat</keyword>
<sequence length="514" mass="56236">MDPVTVLGVAASALQIAQFIGSTIQGLHTLRGKLKDEDITIRLIISKLSTIKAAVFQIRDWAEFNSHDSPKERQFMDGLHVALDGCQAAIDVLSEEVKDLTVATRNSNDGMPIVLGVKGRVATVWSEDTMKAHEDRLHGQVQALQLLLMAGQCRDEVTQKSLLALKENRRLIQKVADDTKSLRESSARSQVSRSARQSILGSSIGGTVFEFDRTLQDSRPYNKTDPVRGTRALAHTQNQFPETNITAATDEGYGTGITMSEPRSPASSSHRPSLDNRPYLGQTNLLPEFNNFNIYRSRSVASDSAKSEPMVKRWLSSSSSSGESLPQEDKSDGSRRNRFWPSRLGKINTFSAANLLSSPDRVKSASPSFPTGNRLKRGQDINLKQSIDFSSPNGLQTPAIVRAAQAGSGVEIQALLSNGDDIEACHSGTKRTALAVACHCGNTESVDLLLQFNADLTTRDVSLDSPLHLAASRDHYSTLQLLLNEDIDIESRNRDGWSPLWTAAYNGHVKSVEL</sequence>
<dbReference type="AlphaFoldDB" id="A0A4Z1IS48"/>
<keyword evidence="2 3" id="KW-0040">ANK repeat</keyword>
<dbReference type="STRING" id="278944.A0A4Z1IS48"/>
<evidence type="ECO:0000313" key="6">
    <source>
        <dbReference type="Proteomes" id="UP000297452"/>
    </source>
</evidence>
<dbReference type="Gene3D" id="1.25.40.20">
    <property type="entry name" value="Ankyrin repeat-containing domain"/>
    <property type="match status" value="1"/>
</dbReference>
<evidence type="ECO:0000256" key="2">
    <source>
        <dbReference type="ARBA" id="ARBA00023043"/>
    </source>
</evidence>
<dbReference type="InterPro" id="IPR051631">
    <property type="entry name" value="Ankyrin-KH/SAM_domain"/>
</dbReference>
<organism evidence="5 6">
    <name type="scientific">Botryotinia narcissicola</name>
    <dbReference type="NCBI Taxonomy" id="278944"/>
    <lineage>
        <taxon>Eukaryota</taxon>
        <taxon>Fungi</taxon>
        <taxon>Dikarya</taxon>
        <taxon>Ascomycota</taxon>
        <taxon>Pezizomycotina</taxon>
        <taxon>Leotiomycetes</taxon>
        <taxon>Helotiales</taxon>
        <taxon>Sclerotiniaceae</taxon>
        <taxon>Botryotinia</taxon>
    </lineage>
</organism>